<dbReference type="Gene3D" id="3.80.10.10">
    <property type="entry name" value="Ribonuclease Inhibitor"/>
    <property type="match status" value="1"/>
</dbReference>
<sequence length="626" mass="70560">MEGLATPATEAAKYSSAFLGPRISYIVHYKQYAEDLSNKVEDLTSTRNDIKGRVETARRRGDTVYQVVERWLKKVDKVLTDAIELKTKASGIDSSFKGWGGGRYKVGKRSQKTFVTVTELLNEAKNLNDVSNPAPIYDIELMPTEDFEAFESTKSAMDLVMKALTNDKVSIIGVHGMGGIGKTTLMRKIGHQVKMNKLFNVVVMVSVSQNHDLKKIQDEIAEELCLSFGQERGDLRARKLFQRLKQEMRVLIILDDMWKGLDLMEVGIPCGEHHTGCKVVLTTRRQDVCGTMKTQANVRLECLSEPDSWRLFQKNTGSEVDSSDLNKVAKDVAKECKGLPVALVTLGRAMRDKDQNAWQNVLEQLRQSDYFTYIEDMEPRVFQAIKLSYDYLPTDETKAVFLFCCLFPEDHKISTDELLRYVMGEALVGNINLKQAKRKLQTVVDKLTSSHLLLKGDRDGYILMHDVIRDVSIIIASKEHDFIVRAGRGLEAWPEKEMLEKCRRLSLMSNEVTDLPERSECPNILTLALSRCQSLEIIPESFFEGMTSLVTLDLSHTPILSLPSSLACLENLRTLCLDGCSGLQDVSLIGKLNKLEMISLKKTSIKMLPVKEIRGFTNLKLLSLES</sequence>
<accession>A0A835I6V3</accession>
<organism evidence="7 8">
    <name type="scientific">Coptis chinensis</name>
    <dbReference type="NCBI Taxonomy" id="261450"/>
    <lineage>
        <taxon>Eukaryota</taxon>
        <taxon>Viridiplantae</taxon>
        <taxon>Streptophyta</taxon>
        <taxon>Embryophyta</taxon>
        <taxon>Tracheophyta</taxon>
        <taxon>Spermatophyta</taxon>
        <taxon>Magnoliopsida</taxon>
        <taxon>Ranunculales</taxon>
        <taxon>Ranunculaceae</taxon>
        <taxon>Coptidoideae</taxon>
        <taxon>Coptis</taxon>
    </lineage>
</organism>
<dbReference type="InterPro" id="IPR027417">
    <property type="entry name" value="P-loop_NTPase"/>
</dbReference>
<keyword evidence="2" id="KW-0677">Repeat</keyword>
<dbReference type="InterPro" id="IPR002182">
    <property type="entry name" value="NB-ARC"/>
</dbReference>
<keyword evidence="5" id="KW-0175">Coiled coil</keyword>
<keyword evidence="4" id="KW-0067">ATP-binding</keyword>
<evidence type="ECO:0000259" key="6">
    <source>
        <dbReference type="SMART" id="SM00382"/>
    </source>
</evidence>
<dbReference type="Gene3D" id="3.40.50.300">
    <property type="entry name" value="P-loop containing nucleotide triphosphate hydrolases"/>
    <property type="match status" value="1"/>
</dbReference>
<evidence type="ECO:0000256" key="1">
    <source>
        <dbReference type="ARBA" id="ARBA00008894"/>
    </source>
</evidence>
<dbReference type="EMBL" id="JADFTS010000004">
    <property type="protein sequence ID" value="KAF9611826.1"/>
    <property type="molecule type" value="Genomic_DNA"/>
</dbReference>
<dbReference type="SUPFAM" id="SSF52058">
    <property type="entry name" value="L domain-like"/>
    <property type="match status" value="1"/>
</dbReference>
<dbReference type="InterPro" id="IPR050905">
    <property type="entry name" value="Plant_NBS-LRR"/>
</dbReference>
<dbReference type="GO" id="GO:0005524">
    <property type="term" value="F:ATP binding"/>
    <property type="evidence" value="ECO:0007669"/>
    <property type="project" value="UniProtKB-KW"/>
</dbReference>
<dbReference type="PANTHER" id="PTHR33463:SF198">
    <property type="entry name" value="RPP4C3"/>
    <property type="match status" value="1"/>
</dbReference>
<dbReference type="PANTHER" id="PTHR33463">
    <property type="entry name" value="NB-ARC DOMAIN-CONTAINING PROTEIN-RELATED"/>
    <property type="match status" value="1"/>
</dbReference>
<dbReference type="OrthoDB" id="1898799at2759"/>
<dbReference type="Pfam" id="PF13855">
    <property type="entry name" value="LRR_8"/>
    <property type="match status" value="1"/>
</dbReference>
<keyword evidence="3" id="KW-0611">Plant defense</keyword>
<keyword evidence="4" id="KW-0547">Nucleotide-binding</keyword>
<dbReference type="InterPro" id="IPR032675">
    <property type="entry name" value="LRR_dom_sf"/>
</dbReference>
<dbReference type="FunFam" id="3.40.50.300:FF:001091">
    <property type="entry name" value="Probable disease resistance protein At1g61300"/>
    <property type="match status" value="1"/>
</dbReference>
<protein>
    <recommendedName>
        <fullName evidence="6">AAA+ ATPase domain-containing protein</fullName>
    </recommendedName>
</protein>
<feature type="domain" description="AAA+ ATPase" evidence="6">
    <location>
        <begin position="168"/>
        <end position="315"/>
    </location>
</feature>
<evidence type="ECO:0000256" key="3">
    <source>
        <dbReference type="ARBA" id="ARBA00022821"/>
    </source>
</evidence>
<dbReference type="InterPro" id="IPR042197">
    <property type="entry name" value="Apaf_helical"/>
</dbReference>
<comment type="caution">
    <text evidence="7">The sequence shown here is derived from an EMBL/GenBank/DDBJ whole genome shotgun (WGS) entry which is preliminary data.</text>
</comment>
<dbReference type="Gene3D" id="1.10.10.10">
    <property type="entry name" value="Winged helix-like DNA-binding domain superfamily/Winged helix DNA-binding domain"/>
    <property type="match status" value="1"/>
</dbReference>
<dbReference type="Gene3D" id="1.10.8.430">
    <property type="entry name" value="Helical domain of apoptotic protease-activating factors"/>
    <property type="match status" value="1"/>
</dbReference>
<evidence type="ECO:0000256" key="2">
    <source>
        <dbReference type="ARBA" id="ARBA00022737"/>
    </source>
</evidence>
<dbReference type="Proteomes" id="UP000631114">
    <property type="component" value="Unassembled WGS sequence"/>
</dbReference>
<comment type="similarity">
    <text evidence="1">Belongs to the disease resistance NB-LRR family.</text>
</comment>
<feature type="coiled-coil region" evidence="5">
    <location>
        <begin position="33"/>
        <end position="60"/>
    </location>
</feature>
<dbReference type="GO" id="GO:0043531">
    <property type="term" value="F:ADP binding"/>
    <property type="evidence" value="ECO:0007669"/>
    <property type="project" value="InterPro"/>
</dbReference>
<dbReference type="InterPro" id="IPR036388">
    <property type="entry name" value="WH-like_DNA-bd_sf"/>
</dbReference>
<keyword evidence="8" id="KW-1185">Reference proteome</keyword>
<evidence type="ECO:0000256" key="5">
    <source>
        <dbReference type="SAM" id="Coils"/>
    </source>
</evidence>
<dbReference type="SMART" id="SM00382">
    <property type="entry name" value="AAA"/>
    <property type="match status" value="1"/>
</dbReference>
<name>A0A835I6V3_9MAGN</name>
<evidence type="ECO:0000256" key="4">
    <source>
        <dbReference type="ARBA" id="ARBA00022840"/>
    </source>
</evidence>
<gene>
    <name evidence="7" type="ORF">IFM89_035811</name>
</gene>
<reference evidence="7 8" key="1">
    <citation type="submission" date="2020-10" db="EMBL/GenBank/DDBJ databases">
        <title>The Coptis chinensis genome and diversification of protoberbering-type alkaloids.</title>
        <authorList>
            <person name="Wang B."/>
            <person name="Shu S."/>
            <person name="Song C."/>
            <person name="Liu Y."/>
        </authorList>
    </citation>
    <scope>NUCLEOTIDE SEQUENCE [LARGE SCALE GENOMIC DNA]</scope>
    <source>
        <strain evidence="7">HL-2020</strain>
        <tissue evidence="7">Leaf</tissue>
    </source>
</reference>
<dbReference type="InterPro" id="IPR003593">
    <property type="entry name" value="AAA+_ATPase"/>
</dbReference>
<dbReference type="AlphaFoldDB" id="A0A835I6V3"/>
<dbReference type="InterPro" id="IPR001611">
    <property type="entry name" value="Leu-rich_rpt"/>
</dbReference>
<proteinExistence type="inferred from homology"/>
<evidence type="ECO:0000313" key="7">
    <source>
        <dbReference type="EMBL" id="KAF9611826.1"/>
    </source>
</evidence>
<dbReference type="GO" id="GO:0006952">
    <property type="term" value="P:defense response"/>
    <property type="evidence" value="ECO:0007669"/>
    <property type="project" value="UniProtKB-KW"/>
</dbReference>
<dbReference type="Pfam" id="PF00931">
    <property type="entry name" value="NB-ARC"/>
    <property type="match status" value="1"/>
</dbReference>
<dbReference type="SUPFAM" id="SSF52540">
    <property type="entry name" value="P-loop containing nucleoside triphosphate hydrolases"/>
    <property type="match status" value="1"/>
</dbReference>
<evidence type="ECO:0000313" key="8">
    <source>
        <dbReference type="Proteomes" id="UP000631114"/>
    </source>
</evidence>
<dbReference type="PRINTS" id="PR00364">
    <property type="entry name" value="DISEASERSIST"/>
</dbReference>